<evidence type="ECO:0000256" key="5">
    <source>
        <dbReference type="ARBA" id="ARBA00022598"/>
    </source>
</evidence>
<evidence type="ECO:0000256" key="2">
    <source>
        <dbReference type="ARBA" id="ARBA00004953"/>
    </source>
</evidence>
<dbReference type="RefSeq" id="WP_165326069.1">
    <property type="nucleotide sequence ID" value="NZ_CP049109.1"/>
</dbReference>
<keyword evidence="5" id="KW-0436">Ligase</keyword>
<accession>A0A6G6Y2N6</accession>
<dbReference type="NCBIfam" id="TIGR00379">
    <property type="entry name" value="cobB"/>
    <property type="match status" value="1"/>
</dbReference>
<feature type="domain" description="CobB/CobQ-like glutamine amidotransferase" evidence="11">
    <location>
        <begin position="238"/>
        <end position="418"/>
    </location>
</feature>
<dbReference type="InterPro" id="IPR002586">
    <property type="entry name" value="CobQ/CobB/MinD/ParA_Nub-bd_dom"/>
</dbReference>
<comment type="pathway">
    <text evidence="2">Cofactor biosynthesis; adenosylcobalamin biosynthesis.</text>
</comment>
<dbReference type="InterPro" id="IPR011698">
    <property type="entry name" value="GATase_3"/>
</dbReference>
<reference evidence="12 13" key="1">
    <citation type="submission" date="2020-02" db="EMBL/GenBank/DDBJ databases">
        <authorList>
            <person name="Zheng R.K."/>
            <person name="Sun C.M."/>
        </authorList>
    </citation>
    <scope>NUCLEOTIDE SEQUENCE [LARGE SCALE GENOMIC DNA]</scope>
    <source>
        <strain evidence="13">zrk23</strain>
    </source>
</reference>
<dbReference type="SUPFAM" id="SSF52317">
    <property type="entry name" value="Class I glutamine amidotransferase-like"/>
    <property type="match status" value="1"/>
</dbReference>
<dbReference type="InterPro" id="IPR029062">
    <property type="entry name" value="Class_I_gatase-like"/>
</dbReference>
<evidence type="ECO:0000259" key="11">
    <source>
        <dbReference type="Pfam" id="PF07685"/>
    </source>
</evidence>
<evidence type="ECO:0000256" key="4">
    <source>
        <dbReference type="ARBA" id="ARBA00022573"/>
    </source>
</evidence>
<protein>
    <submittedName>
        <fullName evidence="12">Cobyrinate a,c-diamide synthase</fullName>
    </submittedName>
</protein>
<keyword evidence="8" id="KW-0460">Magnesium</keyword>
<gene>
    <name evidence="12" type="ORF">G5C33_04220</name>
</gene>
<dbReference type="CDD" id="cd03130">
    <property type="entry name" value="GATase1_CobB"/>
    <property type="match status" value="1"/>
</dbReference>
<dbReference type="KEGG" id="spzr:G5C33_04220"/>
<name>A0A6G6Y2N6_9SPHN</name>
<proteinExistence type="inferred from homology"/>
<dbReference type="Pfam" id="PF01656">
    <property type="entry name" value="CbiA"/>
    <property type="match status" value="1"/>
</dbReference>
<dbReference type="Gene3D" id="3.40.50.880">
    <property type="match status" value="1"/>
</dbReference>
<dbReference type="NCBIfam" id="NF002204">
    <property type="entry name" value="PRK01077.1"/>
    <property type="match status" value="1"/>
</dbReference>
<dbReference type="PANTHER" id="PTHR43873">
    <property type="entry name" value="COBYRINATE A,C-DIAMIDE SYNTHASE"/>
    <property type="match status" value="1"/>
</dbReference>
<dbReference type="PROSITE" id="PS51274">
    <property type="entry name" value="GATASE_COBBQ"/>
    <property type="match status" value="1"/>
</dbReference>
<evidence type="ECO:0000256" key="8">
    <source>
        <dbReference type="ARBA" id="ARBA00022842"/>
    </source>
</evidence>
<evidence type="ECO:0000259" key="10">
    <source>
        <dbReference type="Pfam" id="PF01656"/>
    </source>
</evidence>
<sequence length="432" mass="46280">MSEAYCPALLVSAPASGQGKTLLTAALARRHRDLGRTVRVFKCGPDFLDPMILERACGAPVPNLDLFMGGEAHCRALLHEAAREADLILVEGVMGLFDGDPSAADLAARLGLPVMATIDGSAMAQSFGALVHGLATYRSDIRLAAVIGNRVGSERHAAMLRDSLKGDVRWLGTMPRDAEIDLPERHLGIVQAGEIADLDARIRRAAQLLPADADWLPEPVALAHPEAPSPPASLHGTRIAIARDVAFAFLYPANVALLRRMGAELRFFSPLCDSRLPDCDALWLPGGYPELHIAQLSENRTMLESIRDHHATGKVILAECGGMIYCADSLNDGCGTSGDMLGILPGHVVMQRRLAALGLQKMAMPEGTLRGHTFHYSRFDTSLTADRIATNPNGGAGERLYYRGSLTASYVHFYFPSNAGTIAGIFGTRVSG</sequence>
<evidence type="ECO:0000313" key="13">
    <source>
        <dbReference type="Proteomes" id="UP000501568"/>
    </source>
</evidence>
<dbReference type="InterPro" id="IPR004484">
    <property type="entry name" value="CbiA/CobB_synth"/>
</dbReference>
<evidence type="ECO:0000256" key="9">
    <source>
        <dbReference type="ARBA" id="ARBA00022962"/>
    </source>
</evidence>
<dbReference type="SUPFAM" id="SSF52540">
    <property type="entry name" value="P-loop containing nucleoside triphosphate hydrolases"/>
    <property type="match status" value="1"/>
</dbReference>
<keyword evidence="9" id="KW-0315">Glutamine amidotransferase</keyword>
<comment type="cofactor">
    <cofactor evidence="1">
        <name>Mg(2+)</name>
        <dbReference type="ChEBI" id="CHEBI:18420"/>
    </cofactor>
</comment>
<evidence type="ECO:0000256" key="7">
    <source>
        <dbReference type="ARBA" id="ARBA00022840"/>
    </source>
</evidence>
<evidence type="ECO:0000256" key="1">
    <source>
        <dbReference type="ARBA" id="ARBA00001946"/>
    </source>
</evidence>
<keyword evidence="4" id="KW-0169">Cobalamin biosynthesis</keyword>
<evidence type="ECO:0000256" key="6">
    <source>
        <dbReference type="ARBA" id="ARBA00022741"/>
    </source>
</evidence>
<keyword evidence="7" id="KW-0067">ATP-binding</keyword>
<comment type="similarity">
    <text evidence="3">Belongs to the CobB/CobQ family. CobQ subfamily.</text>
</comment>
<dbReference type="PANTHER" id="PTHR43873:SF1">
    <property type="entry name" value="COBYRINATE A,C-DIAMIDE SYNTHASE"/>
    <property type="match status" value="1"/>
</dbReference>
<evidence type="ECO:0000256" key="3">
    <source>
        <dbReference type="ARBA" id="ARBA00006205"/>
    </source>
</evidence>
<dbReference type="GO" id="GO:0009236">
    <property type="term" value="P:cobalamin biosynthetic process"/>
    <property type="evidence" value="ECO:0007669"/>
    <property type="project" value="UniProtKB-KW"/>
</dbReference>
<keyword evidence="6" id="KW-0547">Nucleotide-binding</keyword>
<organism evidence="12 13">
    <name type="scientific">Stakelama tenebrarum</name>
    <dbReference type="NCBI Taxonomy" id="2711215"/>
    <lineage>
        <taxon>Bacteria</taxon>
        <taxon>Pseudomonadati</taxon>
        <taxon>Pseudomonadota</taxon>
        <taxon>Alphaproteobacteria</taxon>
        <taxon>Sphingomonadales</taxon>
        <taxon>Sphingomonadaceae</taxon>
        <taxon>Stakelama</taxon>
    </lineage>
</organism>
<dbReference type="AlphaFoldDB" id="A0A6G6Y2N6"/>
<dbReference type="Pfam" id="PF07685">
    <property type="entry name" value="GATase_3"/>
    <property type="match status" value="1"/>
</dbReference>
<feature type="domain" description="CobQ/CobB/MinD/ParA nucleotide binding" evidence="10">
    <location>
        <begin position="11"/>
        <end position="187"/>
    </location>
</feature>
<dbReference type="GO" id="GO:0042242">
    <property type="term" value="F:cobyrinic acid a,c-diamide synthase activity"/>
    <property type="evidence" value="ECO:0007669"/>
    <property type="project" value="InterPro"/>
</dbReference>
<dbReference type="EMBL" id="CP049109">
    <property type="protein sequence ID" value="QIG79067.1"/>
    <property type="molecule type" value="Genomic_DNA"/>
</dbReference>
<evidence type="ECO:0000313" key="12">
    <source>
        <dbReference type="EMBL" id="QIG79067.1"/>
    </source>
</evidence>
<dbReference type="Gene3D" id="3.40.50.300">
    <property type="entry name" value="P-loop containing nucleotide triphosphate hydrolases"/>
    <property type="match status" value="1"/>
</dbReference>
<dbReference type="GO" id="GO:0005524">
    <property type="term" value="F:ATP binding"/>
    <property type="evidence" value="ECO:0007669"/>
    <property type="project" value="UniProtKB-KW"/>
</dbReference>
<dbReference type="Proteomes" id="UP000501568">
    <property type="component" value="Chromosome"/>
</dbReference>
<dbReference type="InterPro" id="IPR027417">
    <property type="entry name" value="P-loop_NTPase"/>
</dbReference>
<keyword evidence="13" id="KW-1185">Reference proteome</keyword>